<dbReference type="AlphaFoldDB" id="A0A2P6QK67"/>
<organism evidence="1 2">
    <name type="scientific">Rosa chinensis</name>
    <name type="common">China rose</name>
    <dbReference type="NCBI Taxonomy" id="74649"/>
    <lineage>
        <taxon>Eukaryota</taxon>
        <taxon>Viridiplantae</taxon>
        <taxon>Streptophyta</taxon>
        <taxon>Embryophyta</taxon>
        <taxon>Tracheophyta</taxon>
        <taxon>Spermatophyta</taxon>
        <taxon>Magnoliopsida</taxon>
        <taxon>eudicotyledons</taxon>
        <taxon>Gunneridae</taxon>
        <taxon>Pentapetalae</taxon>
        <taxon>rosids</taxon>
        <taxon>fabids</taxon>
        <taxon>Rosales</taxon>
        <taxon>Rosaceae</taxon>
        <taxon>Rosoideae</taxon>
        <taxon>Rosoideae incertae sedis</taxon>
        <taxon>Rosa</taxon>
    </lineage>
</organism>
<gene>
    <name evidence="1" type="ORF">RchiOBHm_Chr5g0070441</name>
</gene>
<evidence type="ECO:0000313" key="1">
    <source>
        <dbReference type="EMBL" id="PRQ34567.1"/>
    </source>
</evidence>
<name>A0A2P6QK67_ROSCH</name>
<dbReference type="Gramene" id="PRQ34567">
    <property type="protein sequence ID" value="PRQ34567"/>
    <property type="gene ID" value="RchiOBHm_Chr5g0070441"/>
</dbReference>
<sequence length="63" mass="7532">MVDLVQQGRAVRESDTLTEIHDLRPEFLVEAHRRVLTEYLYSLEIYDIFLWVKIIRNLRGEAT</sequence>
<protein>
    <submittedName>
        <fullName evidence="1">Uncharacterized protein</fullName>
    </submittedName>
</protein>
<evidence type="ECO:0000313" key="2">
    <source>
        <dbReference type="Proteomes" id="UP000238479"/>
    </source>
</evidence>
<proteinExistence type="predicted"/>
<keyword evidence="2" id="KW-1185">Reference proteome</keyword>
<accession>A0A2P6QK67</accession>
<dbReference type="EMBL" id="PDCK01000043">
    <property type="protein sequence ID" value="PRQ34567.1"/>
    <property type="molecule type" value="Genomic_DNA"/>
</dbReference>
<dbReference type="Proteomes" id="UP000238479">
    <property type="component" value="Chromosome 5"/>
</dbReference>
<comment type="caution">
    <text evidence="1">The sequence shown here is derived from an EMBL/GenBank/DDBJ whole genome shotgun (WGS) entry which is preliminary data.</text>
</comment>
<reference evidence="1 2" key="1">
    <citation type="journal article" date="2018" name="Nat. Genet.">
        <title>The Rosa genome provides new insights in the design of modern roses.</title>
        <authorList>
            <person name="Bendahmane M."/>
        </authorList>
    </citation>
    <scope>NUCLEOTIDE SEQUENCE [LARGE SCALE GENOMIC DNA]</scope>
    <source>
        <strain evidence="2">cv. Old Blush</strain>
    </source>
</reference>